<dbReference type="InterPro" id="IPR002126">
    <property type="entry name" value="Cadherin-like_dom"/>
</dbReference>
<evidence type="ECO:0000313" key="2">
    <source>
        <dbReference type="EMBL" id="MFD1863568.1"/>
    </source>
</evidence>
<dbReference type="NCBIfam" id="NF038114">
    <property type="entry name" value="rightmost"/>
    <property type="match status" value="1"/>
</dbReference>
<name>A0ABW4QJP9_9BACL</name>
<gene>
    <name evidence="2" type="ORF">ACFSDB_11625</name>
</gene>
<protein>
    <submittedName>
        <fullName evidence="2">Ig-like domain-containing protein</fullName>
    </submittedName>
</protein>
<accession>A0ABW4QJP9</accession>
<dbReference type="Proteomes" id="UP001597273">
    <property type="component" value="Unassembled WGS sequence"/>
</dbReference>
<organism evidence="2 3">
    <name type="scientific">Planococcus chinensis</name>
    <dbReference type="NCBI Taxonomy" id="272917"/>
    <lineage>
        <taxon>Bacteria</taxon>
        <taxon>Bacillati</taxon>
        <taxon>Bacillota</taxon>
        <taxon>Bacilli</taxon>
        <taxon>Bacillales</taxon>
        <taxon>Caryophanaceae</taxon>
        <taxon>Planococcus</taxon>
    </lineage>
</organism>
<dbReference type="InterPro" id="IPR013783">
    <property type="entry name" value="Ig-like_fold"/>
</dbReference>
<dbReference type="Gene3D" id="2.60.40.10">
    <property type="entry name" value="Immunoglobulins"/>
    <property type="match status" value="6"/>
</dbReference>
<feature type="domain" description="Cadherin" evidence="1">
    <location>
        <begin position="353"/>
        <end position="479"/>
    </location>
</feature>
<sequence length="1170" mass="123514">MLSTDTTAPTVSITNPIDGGFYQSSQLPAEPAFTVVDDSTTTTSSTGWSKEEGTHTLTVSSTDAYLNKGTASATYTVDDTDPLITSQVADGGVYNTETLEALKEIYFEVTDLNLEGSQADPLETSAGEHTVSITAEDKAGNQAEKTITYFVDNEVPSIVFNFTDGGYYTSSAFEAIKPLYTIFDDNLDSTKTKAAAPVLTEGSQSLAVEATDLAGNVGSAQASYTIDDTKPNVSIHLEEGKFYNQRALSSVGEFYSVSDTNLFSTGADGFGTEDGKHQATVTAMDLAGNETVKTVNYVVDTAGPAIAIDAKKLANGGFYTSAYLEGLADFYTVDDANLDAEKVTASPLKFEEGTHTFSVTATDKAGNTSVETVTYTVDDSAPEISFNLKNGGFYQTANLPATLFNATDKNGVVSIVSADESAAAEGLHTLKVTAMDAAGNSTTATVSYTVDDTAPKVAISAPADGGYYNSANLPEQPAFTVDETNSYKSNVIGWNTTDEATHTATVTATDAAGNTGQAAVTYTLDNTAPAITSTLVDGGYYNADALRALQTYYSVSDTNLDEEGVSASELNFTEGKHAAVISATDKAGNKTEKTIRYTVDNTLPSIDFKFENDGFYTSAAFKTFDPYYSVTDENLDEESVSANDVSLAEGKNSLTVSAADLAKNTNEATASYTIDDTKPEVSLSLEAGKYYNLAALEELGQYWTAEDAHLAGTIASPLASTDGTHTATVTAVDKAGNETTVSVEYHVDNTAPVIELNGEKLADGGFYNAAYLTSLTEKPYAIVDANPASDSASDFETEEGTHEYIITATDKAGNTSSKTVSYTVDNTAPSISFELKNGGVYNAASLEAIGQYYNAADENGGVKVEEDTLVTNADGSYTLNVTATDRAGNTATAAITYTVDNTEPAIDFILKNGAHYTSKSLAEALAGGTYYTATDAHLGEVKADELATAEGEHTLTVSAVDAAGNQTEASITYVVDNIAPVISGLQGLFDGQRFLKGQTVSVTPVAADNFDKGLQTETTLLDTSKTGKQLVTVSVTDKAGNVSTYAMSYYVYGFSGVLEPVKADGKSAFQKNRTVPVKFQIADGSLFVKDATATIHLVKLSNNEAGEEIQVTSTSNATTGNLFRYDLTDNQYIFNLGTKDLEVGQYKAVINITLDGMTTRNESQTFSIKK</sequence>
<dbReference type="PROSITE" id="PS50268">
    <property type="entry name" value="CADHERIN_2"/>
    <property type="match status" value="1"/>
</dbReference>
<keyword evidence="3" id="KW-1185">Reference proteome</keyword>
<dbReference type="Pfam" id="PF19077">
    <property type="entry name" value="Big_13"/>
    <property type="match status" value="2"/>
</dbReference>
<dbReference type="PANTHER" id="PTHR24273">
    <property type="entry name" value="FI04643P-RELATED"/>
    <property type="match status" value="1"/>
</dbReference>
<evidence type="ECO:0000313" key="3">
    <source>
        <dbReference type="Proteomes" id="UP001597273"/>
    </source>
</evidence>
<reference evidence="3" key="1">
    <citation type="journal article" date="2019" name="Int. J. Syst. Evol. Microbiol.">
        <title>The Global Catalogue of Microorganisms (GCM) 10K type strain sequencing project: providing services to taxonomists for standard genome sequencing and annotation.</title>
        <authorList>
            <consortium name="The Broad Institute Genomics Platform"/>
            <consortium name="The Broad Institute Genome Sequencing Center for Infectious Disease"/>
            <person name="Wu L."/>
            <person name="Ma J."/>
        </authorList>
    </citation>
    <scope>NUCLEOTIDE SEQUENCE [LARGE SCALE GENOMIC DNA]</scope>
    <source>
        <strain evidence="3">CGMCC 1.15475</strain>
    </source>
</reference>
<dbReference type="RefSeq" id="WP_204893252.1">
    <property type="nucleotide sequence ID" value="NZ_JBHUFW010000008.1"/>
</dbReference>
<evidence type="ECO:0000259" key="1">
    <source>
        <dbReference type="PROSITE" id="PS50268"/>
    </source>
</evidence>
<proteinExistence type="predicted"/>
<dbReference type="PANTHER" id="PTHR24273:SF32">
    <property type="entry name" value="HYALIN"/>
    <property type="match status" value="1"/>
</dbReference>
<dbReference type="EMBL" id="JBHUFW010000008">
    <property type="protein sequence ID" value="MFD1863568.1"/>
    <property type="molecule type" value="Genomic_DNA"/>
</dbReference>
<comment type="caution">
    <text evidence="2">The sequence shown here is derived from an EMBL/GenBank/DDBJ whole genome shotgun (WGS) entry which is preliminary data.</text>
</comment>
<dbReference type="InterPro" id="IPR044016">
    <property type="entry name" value="Big_13"/>
</dbReference>